<dbReference type="PANTHER" id="PTHR11161">
    <property type="entry name" value="O-ACYLTRANSFERASE"/>
    <property type="match status" value="1"/>
</dbReference>
<keyword evidence="1" id="KW-0472">Membrane</keyword>
<keyword evidence="1" id="KW-0812">Transmembrane</keyword>
<evidence type="ECO:0000256" key="1">
    <source>
        <dbReference type="SAM" id="Phobius"/>
    </source>
</evidence>
<dbReference type="InterPro" id="IPR052728">
    <property type="entry name" value="O2_lipid_transport_reg"/>
</dbReference>
<evidence type="ECO:0000313" key="2">
    <source>
        <dbReference type="EMBL" id="KAF6036920.1"/>
    </source>
</evidence>
<dbReference type="AlphaFoldDB" id="A0A7J7KE45"/>
<name>A0A7J7KE45_BUGNE</name>
<evidence type="ECO:0000313" key="3">
    <source>
        <dbReference type="Proteomes" id="UP000593567"/>
    </source>
</evidence>
<keyword evidence="1" id="KW-1133">Transmembrane helix</keyword>
<feature type="transmembrane region" description="Helical" evidence="1">
    <location>
        <begin position="51"/>
        <end position="70"/>
    </location>
</feature>
<dbReference type="PANTHER" id="PTHR11161:SF0">
    <property type="entry name" value="O-ACYLTRANSFERASE LIKE PROTEIN"/>
    <property type="match status" value="1"/>
</dbReference>
<accession>A0A7J7KE45</accession>
<feature type="transmembrane region" description="Helical" evidence="1">
    <location>
        <begin position="115"/>
        <end position="137"/>
    </location>
</feature>
<keyword evidence="3" id="KW-1185">Reference proteome</keyword>
<dbReference type="Proteomes" id="UP000593567">
    <property type="component" value="Unassembled WGS sequence"/>
</dbReference>
<gene>
    <name evidence="2" type="ORF">EB796_004764</name>
</gene>
<dbReference type="EMBL" id="VXIV02000647">
    <property type="protein sequence ID" value="KAF6036920.1"/>
    <property type="molecule type" value="Genomic_DNA"/>
</dbReference>
<dbReference type="OrthoDB" id="207378at2759"/>
<evidence type="ECO:0008006" key="4">
    <source>
        <dbReference type="Google" id="ProtNLM"/>
    </source>
</evidence>
<proteinExistence type="predicted"/>
<feature type="transmembrane region" description="Helical" evidence="1">
    <location>
        <begin position="82"/>
        <end position="103"/>
    </location>
</feature>
<comment type="caution">
    <text evidence="2">The sequence shown here is derived from an EMBL/GenBank/DDBJ whole genome shotgun (WGS) entry which is preliminary data.</text>
</comment>
<sequence>MNDLCWKCLHVGNQSGIMLAVLYGPYELIAGKRVGTVAETAIYNGFGRTGWSIALGYIILACCLESGGWVNELLSWPGFVPLSRMTYCAYLVHPVIMTIITSSQKNKVYWSKITLIYMFGGYLVCAYSVAFIFSLVFEVPFMLIDKKYLTGKLK</sequence>
<organism evidence="2 3">
    <name type="scientific">Bugula neritina</name>
    <name type="common">Brown bryozoan</name>
    <name type="synonym">Sertularia neritina</name>
    <dbReference type="NCBI Taxonomy" id="10212"/>
    <lineage>
        <taxon>Eukaryota</taxon>
        <taxon>Metazoa</taxon>
        <taxon>Spiralia</taxon>
        <taxon>Lophotrochozoa</taxon>
        <taxon>Bryozoa</taxon>
        <taxon>Gymnolaemata</taxon>
        <taxon>Cheilostomatida</taxon>
        <taxon>Flustrina</taxon>
        <taxon>Buguloidea</taxon>
        <taxon>Bugulidae</taxon>
        <taxon>Bugula</taxon>
    </lineage>
</organism>
<reference evidence="2" key="1">
    <citation type="submission" date="2020-06" db="EMBL/GenBank/DDBJ databases">
        <title>Draft genome of Bugula neritina, a colonial animal packing powerful symbionts and potential medicines.</title>
        <authorList>
            <person name="Rayko M."/>
        </authorList>
    </citation>
    <scope>NUCLEOTIDE SEQUENCE [LARGE SCALE GENOMIC DNA]</scope>
    <source>
        <strain evidence="2">Kwan_BN1</strain>
    </source>
</reference>
<protein>
    <recommendedName>
        <fullName evidence="4">Nose resistant to fluoxetine protein 6</fullName>
    </recommendedName>
</protein>